<gene>
    <name evidence="1" type="ORF">KDW_49580</name>
</gene>
<proteinExistence type="predicted"/>
<dbReference type="AlphaFoldDB" id="A0A5J4KZY3"/>
<evidence type="ECO:0000313" key="2">
    <source>
        <dbReference type="Proteomes" id="UP000326912"/>
    </source>
</evidence>
<dbReference type="EMBL" id="BKZW01000003">
    <property type="protein sequence ID" value="GER90796.1"/>
    <property type="molecule type" value="Genomic_DNA"/>
</dbReference>
<evidence type="ECO:0000313" key="1">
    <source>
        <dbReference type="EMBL" id="GER90796.1"/>
    </source>
</evidence>
<name>A0A5J4KZY3_9CHLR</name>
<comment type="caution">
    <text evidence="1">The sequence shown here is derived from an EMBL/GenBank/DDBJ whole genome shotgun (WGS) entry which is preliminary data.</text>
</comment>
<sequence>MIDNKRSARIAHSPQWLYIRFTIVILTDKYDNVCHESPATLQGLKVLIEKIPVFFYAWI</sequence>
<dbReference type="Proteomes" id="UP000326912">
    <property type="component" value="Unassembled WGS sequence"/>
</dbReference>
<reference evidence="1 2" key="1">
    <citation type="submission" date="2019-10" db="EMBL/GenBank/DDBJ databases">
        <title>Dictyobacter vulcani sp. nov., within the class Ktedonobacteria, isolated from soil of volcanic Mt. Zao.</title>
        <authorList>
            <person name="Zheng Y."/>
            <person name="Wang C.M."/>
            <person name="Sakai Y."/>
            <person name="Abe K."/>
            <person name="Yokota A."/>
            <person name="Yabe S."/>
        </authorList>
    </citation>
    <scope>NUCLEOTIDE SEQUENCE [LARGE SCALE GENOMIC DNA]</scope>
    <source>
        <strain evidence="1 2">W12</strain>
    </source>
</reference>
<organism evidence="1 2">
    <name type="scientific">Dictyobacter vulcani</name>
    <dbReference type="NCBI Taxonomy" id="2607529"/>
    <lineage>
        <taxon>Bacteria</taxon>
        <taxon>Bacillati</taxon>
        <taxon>Chloroflexota</taxon>
        <taxon>Ktedonobacteria</taxon>
        <taxon>Ktedonobacterales</taxon>
        <taxon>Dictyobacteraceae</taxon>
        <taxon>Dictyobacter</taxon>
    </lineage>
</organism>
<keyword evidence="2" id="KW-1185">Reference proteome</keyword>
<accession>A0A5J4KZY3</accession>
<protein>
    <submittedName>
        <fullName evidence="1">Uncharacterized protein</fullName>
    </submittedName>
</protein>